<feature type="region of interest" description="Disordered" evidence="1">
    <location>
        <begin position="197"/>
        <end position="216"/>
    </location>
</feature>
<dbReference type="SUPFAM" id="SSF75708">
    <property type="entry name" value="Chemotaxis phosphatase CheZ"/>
    <property type="match status" value="1"/>
</dbReference>
<reference evidence="2 3" key="1">
    <citation type="submission" date="2023-07" db="EMBL/GenBank/DDBJ databases">
        <title>Genomic Encyclopedia of Type Strains, Phase IV (KMG-IV): sequencing the most valuable type-strain genomes for metagenomic binning, comparative biology and taxonomic classification.</title>
        <authorList>
            <person name="Goeker M."/>
        </authorList>
    </citation>
    <scope>NUCLEOTIDE SEQUENCE [LARGE SCALE GENOMIC DNA]</scope>
    <source>
        <strain evidence="2 3">DSM 19013</strain>
    </source>
</reference>
<keyword evidence="3" id="KW-1185">Reference proteome</keyword>
<proteinExistence type="predicted"/>
<evidence type="ECO:0000256" key="1">
    <source>
        <dbReference type="SAM" id="MobiDB-lite"/>
    </source>
</evidence>
<dbReference type="EMBL" id="JAUSVP010000006">
    <property type="protein sequence ID" value="MDQ0447985.1"/>
    <property type="molecule type" value="Genomic_DNA"/>
</dbReference>
<dbReference type="Gene3D" id="1.10.287.500">
    <property type="entry name" value="Helix hairpin bin"/>
    <property type="match status" value="1"/>
</dbReference>
<feature type="compositionally biased region" description="Acidic residues" evidence="1">
    <location>
        <begin position="303"/>
        <end position="324"/>
    </location>
</feature>
<gene>
    <name evidence="2" type="ORF">QO012_002490</name>
</gene>
<dbReference type="Proteomes" id="UP001231124">
    <property type="component" value="Unassembled WGS sequence"/>
</dbReference>
<evidence type="ECO:0000313" key="2">
    <source>
        <dbReference type="EMBL" id="MDQ0447985.1"/>
    </source>
</evidence>
<feature type="region of interest" description="Disordered" evidence="1">
    <location>
        <begin position="298"/>
        <end position="331"/>
    </location>
</feature>
<organism evidence="2 3">
    <name type="scientific">Methylobacterium aerolatum</name>
    <dbReference type="NCBI Taxonomy" id="418708"/>
    <lineage>
        <taxon>Bacteria</taxon>
        <taxon>Pseudomonadati</taxon>
        <taxon>Pseudomonadota</taxon>
        <taxon>Alphaproteobacteria</taxon>
        <taxon>Hyphomicrobiales</taxon>
        <taxon>Methylobacteriaceae</taxon>
        <taxon>Methylobacterium</taxon>
    </lineage>
</organism>
<dbReference type="RefSeq" id="WP_238206204.1">
    <property type="nucleotide sequence ID" value="NZ_BPQE01000025.1"/>
</dbReference>
<sequence>MAGLPVASVIDDAEYAAIESTISASERGRWFLAEHGRRSRVEETRTVLSAIERLEQAVTSERPAALSGSLRGGLVEMAEAISRTKAEIAAIRDENAERTRLASASEALDAIVRSTEQATSEILSAAESVQEAAWTLRERHVEPELCETLDRHATTIYTACSFQDLTAQRTARIIDTLRYLEERIAAMIGIWGREGDGVPPPPNAAKARLPGDGPSAAELDQSDVDRYIAMGVPAVTAAALTARPGSPALHEDIVFVPVTSPVTDTLADAAEDGADAVEWNVDAPGEEGVTLEAMLSGDHPEDLLPEEPLPEEPLPEAAAPEDDGAGVPAGTDTLDFILTDPPALTIAALDAMSPEARLAAFV</sequence>
<accession>A0ABU0I244</accession>
<evidence type="ECO:0000313" key="3">
    <source>
        <dbReference type="Proteomes" id="UP001231124"/>
    </source>
</evidence>
<evidence type="ECO:0008006" key="4">
    <source>
        <dbReference type="Google" id="ProtNLM"/>
    </source>
</evidence>
<name>A0ABU0I244_9HYPH</name>
<comment type="caution">
    <text evidence="2">The sequence shown here is derived from an EMBL/GenBank/DDBJ whole genome shotgun (WGS) entry which is preliminary data.</text>
</comment>
<protein>
    <recommendedName>
        <fullName evidence="4">Chemotaxis protein CheZ</fullName>
    </recommendedName>
</protein>